<dbReference type="PANTHER" id="PTHR34539:SF19">
    <property type="entry name" value="T6J4.11 PROTEIN"/>
    <property type="match status" value="1"/>
</dbReference>
<dbReference type="Gramene" id="Kaladp0712s0002.1.v1.1">
    <property type="protein sequence ID" value="Kaladp0712s0002.1.v1.1"/>
    <property type="gene ID" value="Kaladp0712s0002.v1.1"/>
</dbReference>
<dbReference type="Proteomes" id="UP000594263">
    <property type="component" value="Unplaced"/>
</dbReference>
<name>A0A7N0VFR8_KALFE</name>
<accession>A0A7N0VFR8</accession>
<dbReference type="AlphaFoldDB" id="A0A7N0VFR8"/>
<protein>
    <submittedName>
        <fullName evidence="1">Uncharacterized protein</fullName>
    </submittedName>
</protein>
<evidence type="ECO:0000313" key="2">
    <source>
        <dbReference type="Proteomes" id="UP000594263"/>
    </source>
</evidence>
<keyword evidence="2" id="KW-1185">Reference proteome</keyword>
<proteinExistence type="predicted"/>
<evidence type="ECO:0000313" key="1">
    <source>
        <dbReference type="EnsemblPlants" id="Kaladp0712s0002.1.v1.1"/>
    </source>
</evidence>
<dbReference type="PANTHER" id="PTHR34539">
    <property type="entry name" value="T6J4.11 PROTEIN"/>
    <property type="match status" value="1"/>
</dbReference>
<dbReference type="EnsemblPlants" id="Kaladp0712s0002.1.v1.1">
    <property type="protein sequence ID" value="Kaladp0712s0002.1.v1.1"/>
    <property type="gene ID" value="Kaladp0712s0002.v1.1"/>
</dbReference>
<organism evidence="1 2">
    <name type="scientific">Kalanchoe fedtschenkoi</name>
    <name type="common">Lavender scallops</name>
    <name type="synonym">South American air plant</name>
    <dbReference type="NCBI Taxonomy" id="63787"/>
    <lineage>
        <taxon>Eukaryota</taxon>
        <taxon>Viridiplantae</taxon>
        <taxon>Streptophyta</taxon>
        <taxon>Embryophyta</taxon>
        <taxon>Tracheophyta</taxon>
        <taxon>Spermatophyta</taxon>
        <taxon>Magnoliopsida</taxon>
        <taxon>eudicotyledons</taxon>
        <taxon>Gunneridae</taxon>
        <taxon>Pentapetalae</taxon>
        <taxon>Saxifragales</taxon>
        <taxon>Crassulaceae</taxon>
        <taxon>Kalanchoe</taxon>
    </lineage>
</organism>
<reference evidence="1" key="1">
    <citation type="submission" date="2021-01" db="UniProtKB">
        <authorList>
            <consortium name="EnsemblPlants"/>
        </authorList>
    </citation>
    <scope>IDENTIFICATION</scope>
</reference>
<sequence>MTSDNEVQKRPRVDDPKIGSLEAKMLLDDLFDILDGSDLDSATEIVYLLEASDEEMGLPPSSAAVWEVLDFDDDAVSFGDVWGFKEEVASLGVTEFKVRGGSDGSEYLNLDCM</sequence>